<comment type="caution">
    <text evidence="2">The sequence shown here is derived from an EMBL/GenBank/DDBJ whole genome shotgun (WGS) entry which is preliminary data.</text>
</comment>
<dbReference type="Proteomes" id="UP000314294">
    <property type="component" value="Unassembled WGS sequence"/>
</dbReference>
<proteinExistence type="predicted"/>
<dbReference type="EMBL" id="SRLO01000128">
    <property type="protein sequence ID" value="TNN73106.1"/>
    <property type="molecule type" value="Genomic_DNA"/>
</dbReference>
<accession>A0A4Z2I4W0</accession>
<reference evidence="2 3" key="1">
    <citation type="submission" date="2019-03" db="EMBL/GenBank/DDBJ databases">
        <title>First draft genome of Liparis tanakae, snailfish: a comprehensive survey of snailfish specific genes.</title>
        <authorList>
            <person name="Kim W."/>
            <person name="Song I."/>
            <person name="Jeong J.-H."/>
            <person name="Kim D."/>
            <person name="Kim S."/>
            <person name="Ryu S."/>
            <person name="Song J.Y."/>
            <person name="Lee S.K."/>
        </authorList>
    </citation>
    <scope>NUCLEOTIDE SEQUENCE [LARGE SCALE GENOMIC DNA]</scope>
    <source>
        <tissue evidence="2">Muscle</tissue>
    </source>
</reference>
<sequence length="164" mass="18097">MWSGSEYSFQFLMGLGIFPPLVIRFKNLKMLLKTSRSLVKNNQTELIVSVRTSVLHHVTVELGLVSFLLLQIDASDKAAPVQLHVMAALFSKSSSLGSLILILWLESHRLGCRHLDVKRRKGQIWHAAPNHPLAAAAGVGSLEPRGAHEQPLNRSSRHLPVASV</sequence>
<evidence type="ECO:0000313" key="3">
    <source>
        <dbReference type="Proteomes" id="UP000314294"/>
    </source>
</evidence>
<evidence type="ECO:0000256" key="1">
    <source>
        <dbReference type="SAM" id="MobiDB-lite"/>
    </source>
</evidence>
<evidence type="ECO:0000313" key="2">
    <source>
        <dbReference type="EMBL" id="TNN73106.1"/>
    </source>
</evidence>
<gene>
    <name evidence="2" type="ORF">EYF80_016592</name>
</gene>
<dbReference type="AlphaFoldDB" id="A0A4Z2I4W0"/>
<keyword evidence="3" id="KW-1185">Reference proteome</keyword>
<feature type="region of interest" description="Disordered" evidence="1">
    <location>
        <begin position="144"/>
        <end position="164"/>
    </location>
</feature>
<organism evidence="2 3">
    <name type="scientific">Liparis tanakae</name>
    <name type="common">Tanaka's snailfish</name>
    <dbReference type="NCBI Taxonomy" id="230148"/>
    <lineage>
        <taxon>Eukaryota</taxon>
        <taxon>Metazoa</taxon>
        <taxon>Chordata</taxon>
        <taxon>Craniata</taxon>
        <taxon>Vertebrata</taxon>
        <taxon>Euteleostomi</taxon>
        <taxon>Actinopterygii</taxon>
        <taxon>Neopterygii</taxon>
        <taxon>Teleostei</taxon>
        <taxon>Neoteleostei</taxon>
        <taxon>Acanthomorphata</taxon>
        <taxon>Eupercaria</taxon>
        <taxon>Perciformes</taxon>
        <taxon>Cottioidei</taxon>
        <taxon>Cottales</taxon>
        <taxon>Liparidae</taxon>
        <taxon>Liparis</taxon>
    </lineage>
</organism>
<protein>
    <submittedName>
        <fullName evidence="2">Uncharacterized protein</fullName>
    </submittedName>
</protein>
<name>A0A4Z2I4W0_9TELE</name>